<gene>
    <name evidence="2" type="ORF">SAMN05421741_11619</name>
</gene>
<dbReference type="EMBL" id="FOVI01000016">
    <property type="protein sequence ID" value="SFN99233.1"/>
    <property type="molecule type" value="Genomic_DNA"/>
</dbReference>
<keyword evidence="3" id="KW-1185">Reference proteome</keyword>
<accession>A0A1I5DJ48</accession>
<dbReference type="RefSeq" id="WP_091524194.1">
    <property type="nucleotide sequence ID" value="NZ_FOVI01000016.1"/>
</dbReference>
<reference evidence="3" key="1">
    <citation type="submission" date="2016-10" db="EMBL/GenBank/DDBJ databases">
        <authorList>
            <person name="Varghese N."/>
            <person name="Submissions S."/>
        </authorList>
    </citation>
    <scope>NUCLEOTIDE SEQUENCE [LARGE SCALE GENOMIC DNA]</scope>
    <source>
        <strain evidence="3">DS-12</strain>
    </source>
</reference>
<evidence type="ECO:0000313" key="2">
    <source>
        <dbReference type="EMBL" id="SFN99233.1"/>
    </source>
</evidence>
<sequence>MKTTIKTICLLAFLNFAGQSQAQTKEETISWIKEKIEKYPIYDKNIVKSIDPCKITVEEYIVENGKEYLYLTSNIPTTPIAFQGKMMFFNKEVVEKIYQNLNSIEYSSNAAVFDPEKEPELDKRMLKALIHLNTFCSNKKETF</sequence>
<feature type="chain" id="PRO_5011682086" evidence="1">
    <location>
        <begin position="23"/>
        <end position="143"/>
    </location>
</feature>
<name>A0A1I5DJ48_9FLAO</name>
<proteinExistence type="predicted"/>
<organism evidence="2 3">
    <name type="scientific">Paenimyroides ummariense</name>
    <dbReference type="NCBI Taxonomy" id="913024"/>
    <lineage>
        <taxon>Bacteria</taxon>
        <taxon>Pseudomonadati</taxon>
        <taxon>Bacteroidota</taxon>
        <taxon>Flavobacteriia</taxon>
        <taxon>Flavobacteriales</taxon>
        <taxon>Flavobacteriaceae</taxon>
        <taxon>Paenimyroides</taxon>
    </lineage>
</organism>
<keyword evidence="1" id="KW-0732">Signal</keyword>
<dbReference type="Proteomes" id="UP000199036">
    <property type="component" value="Unassembled WGS sequence"/>
</dbReference>
<evidence type="ECO:0000313" key="3">
    <source>
        <dbReference type="Proteomes" id="UP000199036"/>
    </source>
</evidence>
<dbReference type="STRING" id="913024.SAMN05421741_11619"/>
<protein>
    <submittedName>
        <fullName evidence="2">Uncharacterized protein</fullName>
    </submittedName>
</protein>
<dbReference type="OrthoDB" id="777488at2"/>
<dbReference type="AlphaFoldDB" id="A0A1I5DJ48"/>
<feature type="signal peptide" evidence="1">
    <location>
        <begin position="1"/>
        <end position="22"/>
    </location>
</feature>
<evidence type="ECO:0000256" key="1">
    <source>
        <dbReference type="SAM" id="SignalP"/>
    </source>
</evidence>